<dbReference type="Gene3D" id="3.10.450.230">
    <property type="entry name" value="VirB8 protein"/>
    <property type="match status" value="1"/>
</dbReference>
<proteinExistence type="predicted"/>
<dbReference type="InterPro" id="IPR007430">
    <property type="entry name" value="VirB8"/>
</dbReference>
<keyword evidence="8" id="KW-1185">Reference proteome</keyword>
<dbReference type="InterPro" id="IPR035658">
    <property type="entry name" value="TrbF"/>
</dbReference>
<dbReference type="EMBL" id="BSOP01000071">
    <property type="protein sequence ID" value="GLR55171.1"/>
    <property type="molecule type" value="Genomic_DNA"/>
</dbReference>
<dbReference type="SUPFAM" id="SSF54427">
    <property type="entry name" value="NTF2-like"/>
    <property type="match status" value="1"/>
</dbReference>
<accession>A0ABQ5ZTU1</accession>
<organism evidence="7 8">
    <name type="scientific">Shinella yambaruensis</name>
    <dbReference type="NCBI Taxonomy" id="415996"/>
    <lineage>
        <taxon>Bacteria</taxon>
        <taxon>Pseudomonadati</taxon>
        <taxon>Pseudomonadota</taxon>
        <taxon>Alphaproteobacteria</taxon>
        <taxon>Hyphomicrobiales</taxon>
        <taxon>Rhizobiaceae</taxon>
        <taxon>Shinella</taxon>
    </lineage>
</organism>
<name>A0ABQ5ZTU1_9HYPH</name>
<comment type="subcellular location">
    <subcellularLocation>
        <location evidence="1">Cell membrane</location>
        <topology evidence="1">Single-pass membrane protein</topology>
    </subcellularLocation>
</comment>
<gene>
    <name evidence="7" type="ORF">GCM10007923_63930</name>
</gene>
<evidence type="ECO:0000256" key="5">
    <source>
        <dbReference type="SAM" id="Phobius"/>
    </source>
</evidence>
<evidence type="ECO:0000259" key="6">
    <source>
        <dbReference type="Pfam" id="PF04335"/>
    </source>
</evidence>
<dbReference type="CDD" id="cd16425">
    <property type="entry name" value="TrbF"/>
    <property type="match status" value="1"/>
</dbReference>
<keyword evidence="4 5" id="KW-0472">Membrane</keyword>
<dbReference type="Pfam" id="PF04335">
    <property type="entry name" value="VirB8"/>
    <property type="match status" value="1"/>
</dbReference>
<evidence type="ECO:0000256" key="1">
    <source>
        <dbReference type="ARBA" id="ARBA00004162"/>
    </source>
</evidence>
<evidence type="ECO:0000313" key="8">
    <source>
        <dbReference type="Proteomes" id="UP001156702"/>
    </source>
</evidence>
<feature type="transmembrane region" description="Helical" evidence="5">
    <location>
        <begin position="42"/>
        <end position="63"/>
    </location>
</feature>
<comment type="caution">
    <text evidence="7">The sequence shown here is derived from an EMBL/GenBank/DDBJ whole genome shotgun (WGS) entry which is preliminary data.</text>
</comment>
<keyword evidence="3 5" id="KW-1133">Transmembrane helix</keyword>
<reference evidence="8" key="1">
    <citation type="journal article" date="2019" name="Int. J. Syst. Evol. Microbiol.">
        <title>The Global Catalogue of Microorganisms (GCM) 10K type strain sequencing project: providing services to taxonomists for standard genome sequencing and annotation.</title>
        <authorList>
            <consortium name="The Broad Institute Genomics Platform"/>
            <consortium name="The Broad Institute Genome Sequencing Center for Infectious Disease"/>
            <person name="Wu L."/>
            <person name="Ma J."/>
        </authorList>
    </citation>
    <scope>NUCLEOTIDE SEQUENCE [LARGE SCALE GENOMIC DNA]</scope>
    <source>
        <strain evidence="8">NBRC 102122</strain>
    </source>
</reference>
<evidence type="ECO:0000256" key="3">
    <source>
        <dbReference type="ARBA" id="ARBA00022989"/>
    </source>
</evidence>
<evidence type="ECO:0000313" key="7">
    <source>
        <dbReference type="EMBL" id="GLR55171.1"/>
    </source>
</evidence>
<dbReference type="RefSeq" id="WP_245082876.1">
    <property type="nucleotide sequence ID" value="NZ_BSOP01000071.1"/>
</dbReference>
<evidence type="ECO:0000256" key="2">
    <source>
        <dbReference type="ARBA" id="ARBA00022692"/>
    </source>
</evidence>
<keyword evidence="2 5" id="KW-0812">Transmembrane</keyword>
<evidence type="ECO:0000256" key="4">
    <source>
        <dbReference type="ARBA" id="ARBA00023136"/>
    </source>
</evidence>
<dbReference type="InterPro" id="IPR032710">
    <property type="entry name" value="NTF2-like_dom_sf"/>
</dbReference>
<dbReference type="Proteomes" id="UP001156702">
    <property type="component" value="Unassembled WGS sequence"/>
</dbReference>
<sequence length="232" mass="26074">MKKRKEETPEKSGLPDSPYLSARREWNERYGGFIKAKNNWRLVALGAVACSALAIGGLIAVSLQTKVVPYAVELNGHGEVVRVQRADVIARPTSNQVRASLRSWLIGARSVYTDRDALKHMIDTTYAMTLPESPAYQELATFHRSNNPYRRAHKGETVGIDVHVVVPVSDDTWQIEWTETAKNASGKVVETKNWQGNFTILVSPPQDAQQIMVNPMGIYVRQFAWTNRLQIQ</sequence>
<feature type="domain" description="Bacterial virulence protein VirB8" evidence="6">
    <location>
        <begin position="22"/>
        <end position="226"/>
    </location>
</feature>
<protein>
    <submittedName>
        <fullName evidence="7">Conjugal transfer protein TrbF</fullName>
    </submittedName>
</protein>